<evidence type="ECO:0000313" key="3">
    <source>
        <dbReference type="Proteomes" id="UP000054166"/>
    </source>
</evidence>
<dbReference type="InterPro" id="IPR029058">
    <property type="entry name" value="AB_hydrolase_fold"/>
</dbReference>
<sequence length="226" mass="24109">MLIHDGGGTALAYRLLGDVGRTVLGVHSPGLREGKGIVSIRHAADQYAHFARQWLDQHTPRGSRLLVGGWSLGGTIAIALAASHTDIVAGVVLLDPPPPGTAAMKSDEAEQLILSRTKLSTQIWGGHRDLVANLRAPVYLVSATEPLNRQEAKGTTLPRPGSCSEWMLSPQRANLAEKAWSDLLGKLLVHTERIPGDHFTIFTHAHAANTTRVVQQAAGALEAIAV</sequence>
<dbReference type="HOGENOM" id="CLU_1225179_0_0_1"/>
<organism evidence="2 3">
    <name type="scientific">Piloderma croceum (strain F 1598)</name>
    <dbReference type="NCBI Taxonomy" id="765440"/>
    <lineage>
        <taxon>Eukaryota</taxon>
        <taxon>Fungi</taxon>
        <taxon>Dikarya</taxon>
        <taxon>Basidiomycota</taxon>
        <taxon>Agaricomycotina</taxon>
        <taxon>Agaricomycetes</taxon>
        <taxon>Agaricomycetidae</taxon>
        <taxon>Atheliales</taxon>
        <taxon>Atheliaceae</taxon>
        <taxon>Piloderma</taxon>
    </lineage>
</organism>
<reference evidence="3" key="2">
    <citation type="submission" date="2015-01" db="EMBL/GenBank/DDBJ databases">
        <title>Evolutionary Origins and Diversification of the Mycorrhizal Mutualists.</title>
        <authorList>
            <consortium name="DOE Joint Genome Institute"/>
            <consortium name="Mycorrhizal Genomics Consortium"/>
            <person name="Kohler A."/>
            <person name="Kuo A."/>
            <person name="Nagy L.G."/>
            <person name="Floudas D."/>
            <person name="Copeland A."/>
            <person name="Barry K.W."/>
            <person name="Cichocki N."/>
            <person name="Veneault-Fourrey C."/>
            <person name="LaButti K."/>
            <person name="Lindquist E.A."/>
            <person name="Lipzen A."/>
            <person name="Lundell T."/>
            <person name="Morin E."/>
            <person name="Murat C."/>
            <person name="Riley R."/>
            <person name="Ohm R."/>
            <person name="Sun H."/>
            <person name="Tunlid A."/>
            <person name="Henrissat B."/>
            <person name="Grigoriev I.V."/>
            <person name="Hibbett D.S."/>
            <person name="Martin F."/>
        </authorList>
    </citation>
    <scope>NUCLEOTIDE SEQUENCE [LARGE SCALE GENOMIC DNA]</scope>
    <source>
        <strain evidence="3">F 1598</strain>
    </source>
</reference>
<protein>
    <recommendedName>
        <fullName evidence="1">AB hydrolase-1 domain-containing protein</fullName>
    </recommendedName>
</protein>
<dbReference type="OrthoDB" id="10253869at2759"/>
<dbReference type="InterPro" id="IPR000073">
    <property type="entry name" value="AB_hydrolase_1"/>
</dbReference>
<name>A0A0C3EYN5_PILCF</name>
<dbReference type="Pfam" id="PF00561">
    <property type="entry name" value="Abhydrolase_1"/>
    <property type="match status" value="1"/>
</dbReference>
<gene>
    <name evidence="2" type="ORF">PILCRDRAFT_91048</name>
</gene>
<feature type="domain" description="AB hydrolase-1" evidence="1">
    <location>
        <begin position="15"/>
        <end position="101"/>
    </location>
</feature>
<keyword evidence="3" id="KW-1185">Reference proteome</keyword>
<dbReference type="Gene3D" id="3.40.50.1820">
    <property type="entry name" value="alpha/beta hydrolase"/>
    <property type="match status" value="1"/>
</dbReference>
<evidence type="ECO:0000313" key="2">
    <source>
        <dbReference type="EMBL" id="KIM77610.1"/>
    </source>
</evidence>
<dbReference type="SUPFAM" id="SSF53474">
    <property type="entry name" value="alpha/beta-Hydrolases"/>
    <property type="match status" value="1"/>
</dbReference>
<dbReference type="InParanoid" id="A0A0C3EYN5"/>
<dbReference type="Proteomes" id="UP000054166">
    <property type="component" value="Unassembled WGS sequence"/>
</dbReference>
<dbReference type="EMBL" id="KN833023">
    <property type="protein sequence ID" value="KIM77610.1"/>
    <property type="molecule type" value="Genomic_DNA"/>
</dbReference>
<reference evidence="2 3" key="1">
    <citation type="submission" date="2014-04" db="EMBL/GenBank/DDBJ databases">
        <authorList>
            <consortium name="DOE Joint Genome Institute"/>
            <person name="Kuo A."/>
            <person name="Tarkka M."/>
            <person name="Buscot F."/>
            <person name="Kohler A."/>
            <person name="Nagy L.G."/>
            <person name="Floudas D."/>
            <person name="Copeland A."/>
            <person name="Barry K.W."/>
            <person name="Cichocki N."/>
            <person name="Veneault-Fourrey C."/>
            <person name="LaButti K."/>
            <person name="Lindquist E.A."/>
            <person name="Lipzen A."/>
            <person name="Lundell T."/>
            <person name="Morin E."/>
            <person name="Murat C."/>
            <person name="Sun H."/>
            <person name="Tunlid A."/>
            <person name="Henrissat B."/>
            <person name="Grigoriev I.V."/>
            <person name="Hibbett D.S."/>
            <person name="Martin F."/>
            <person name="Nordberg H.P."/>
            <person name="Cantor M.N."/>
            <person name="Hua S.X."/>
        </authorList>
    </citation>
    <scope>NUCLEOTIDE SEQUENCE [LARGE SCALE GENOMIC DNA]</scope>
    <source>
        <strain evidence="2 3">F 1598</strain>
    </source>
</reference>
<dbReference type="AlphaFoldDB" id="A0A0C3EYN5"/>
<evidence type="ECO:0000259" key="1">
    <source>
        <dbReference type="Pfam" id="PF00561"/>
    </source>
</evidence>
<proteinExistence type="predicted"/>
<accession>A0A0C3EYN5</accession>